<sequence length="156" mass="17999">MKKSLENLLEKQGITLLNTLSKEERRARTETIKARYREAGYDDLPHELVTFLTIFDGKDIKRNDGYMAFIYSQNLPTRQEMLYYESDAGITELIPFGTINADEILLCIDSVGSVWGVLDLSSWVPRKTYYHFYGGDLYTALENMIKGKVEETIIRP</sequence>
<proteinExistence type="predicted"/>
<dbReference type="KEGG" id="cgh:CGC50_08875"/>
<dbReference type="Proteomes" id="UP000217250">
    <property type="component" value="Chromosome"/>
</dbReference>
<accession>A0A250FSV3</accession>
<evidence type="ECO:0000313" key="1">
    <source>
        <dbReference type="EMBL" id="ATA88193.1"/>
    </source>
</evidence>
<dbReference type="EMBL" id="CP022386">
    <property type="protein sequence ID" value="ATA88193.1"/>
    <property type="molecule type" value="Genomic_DNA"/>
</dbReference>
<name>A0A250FSV3_9FLAO</name>
<organism evidence="1 2">
    <name type="scientific">Capnocytophaga gingivalis</name>
    <dbReference type="NCBI Taxonomy" id="1017"/>
    <lineage>
        <taxon>Bacteria</taxon>
        <taxon>Pseudomonadati</taxon>
        <taxon>Bacteroidota</taxon>
        <taxon>Flavobacteriia</taxon>
        <taxon>Flavobacteriales</taxon>
        <taxon>Flavobacteriaceae</taxon>
        <taxon>Capnocytophaga</taxon>
    </lineage>
</organism>
<evidence type="ECO:0000313" key="2">
    <source>
        <dbReference type="Proteomes" id="UP000217250"/>
    </source>
</evidence>
<dbReference type="AlphaFoldDB" id="A0A250FSV3"/>
<dbReference type="OrthoDB" id="1148377at2"/>
<gene>
    <name evidence="1" type="ORF">CGC50_08875</name>
</gene>
<protein>
    <submittedName>
        <fullName evidence="1">Immunity protein</fullName>
    </submittedName>
</protein>
<reference evidence="2" key="1">
    <citation type="submission" date="2017-06" db="EMBL/GenBank/DDBJ databases">
        <title>Capnocytophaga spp. assemblies.</title>
        <authorList>
            <person name="Gulvik C.A."/>
        </authorList>
    </citation>
    <scope>NUCLEOTIDE SEQUENCE [LARGE SCALE GENOMIC DNA]</scope>
    <source>
        <strain evidence="2">H1496</strain>
    </source>
</reference>